<feature type="compositionally biased region" description="Basic and acidic residues" evidence="5">
    <location>
        <begin position="1"/>
        <end position="10"/>
    </location>
</feature>
<sequence length="408" mass="44919">MARAKAKADQKAGNGRGSIDPLPSGKYRWRITVGLKPDGTPIRKTGTAPSEKEAWAAMTQAQADHMRGGVAAPDRVTLGEWLDRWLASKRPSLAAKTHHNYRKLIDLHITPALGRKRLQDVRPADLRGLYTGLGAAGLGDSMQRQAHNVLHGAFSEALRLELVMRDPTAVVRPQPVKRDATAAPVDKALTAEEVAALLPALRASRWGLVFEFMLHTGLRRGEACGLKWEHVDLNAGTVQIRENLVTIGSKAHVSTPKTAKSARRVHLSPEALDCLNRQKAVQDFERAALAPGQRVPGHPKTYVRKRGWEDTGYVFTGITGRALPPAGLRRYLAAFCTEAGVREVTVHGLRHTHASLMLRRGVPLEVVSEKLGHSRPSFTADVYRTVYQSEHEEWAVNLSDLVRPRVMN</sequence>
<dbReference type="Proteomes" id="UP000634308">
    <property type="component" value="Unassembled WGS sequence"/>
</dbReference>
<dbReference type="SUPFAM" id="SSF56349">
    <property type="entry name" value="DNA breaking-rejoining enzymes"/>
    <property type="match status" value="1"/>
</dbReference>
<comment type="caution">
    <text evidence="8">The sequence shown here is derived from an EMBL/GenBank/DDBJ whole genome shotgun (WGS) entry which is preliminary data.</text>
</comment>
<keyword evidence="1" id="KW-0229">DNA integration</keyword>
<feature type="domain" description="Tyr recombinase" evidence="6">
    <location>
        <begin position="184"/>
        <end position="397"/>
    </location>
</feature>
<dbReference type="Pfam" id="PF00589">
    <property type="entry name" value="Phage_integrase"/>
    <property type="match status" value="1"/>
</dbReference>
<feature type="region of interest" description="Disordered" evidence="5">
    <location>
        <begin position="1"/>
        <end position="23"/>
    </location>
</feature>
<dbReference type="CDD" id="cd01189">
    <property type="entry name" value="INT_ICEBs1_C_like"/>
    <property type="match status" value="1"/>
</dbReference>
<evidence type="ECO:0000256" key="1">
    <source>
        <dbReference type="ARBA" id="ARBA00022908"/>
    </source>
</evidence>
<keyword evidence="9" id="KW-1185">Reference proteome</keyword>
<dbReference type="InterPro" id="IPR044068">
    <property type="entry name" value="CB"/>
</dbReference>
<evidence type="ECO:0000256" key="3">
    <source>
        <dbReference type="ARBA" id="ARBA00023172"/>
    </source>
</evidence>
<feature type="domain" description="Core-binding (CB)" evidence="7">
    <location>
        <begin position="76"/>
        <end position="158"/>
    </location>
</feature>
<dbReference type="RefSeq" id="WP_189063642.1">
    <property type="nucleotide sequence ID" value="NZ_BMQM01000003.1"/>
</dbReference>
<dbReference type="EMBL" id="BMQM01000003">
    <property type="protein sequence ID" value="GGR48718.1"/>
    <property type="molecule type" value="Genomic_DNA"/>
</dbReference>
<evidence type="ECO:0000313" key="8">
    <source>
        <dbReference type="EMBL" id="GGR48718.1"/>
    </source>
</evidence>
<evidence type="ECO:0000256" key="2">
    <source>
        <dbReference type="ARBA" id="ARBA00023125"/>
    </source>
</evidence>
<evidence type="ECO:0000259" key="7">
    <source>
        <dbReference type="PROSITE" id="PS51900"/>
    </source>
</evidence>
<dbReference type="InterPro" id="IPR004107">
    <property type="entry name" value="Integrase_SAM-like_N"/>
</dbReference>
<dbReference type="InterPro" id="IPR011010">
    <property type="entry name" value="DNA_brk_join_enz"/>
</dbReference>
<keyword evidence="2 4" id="KW-0238">DNA-binding</keyword>
<evidence type="ECO:0000256" key="4">
    <source>
        <dbReference type="PROSITE-ProRule" id="PRU01248"/>
    </source>
</evidence>
<keyword evidence="3" id="KW-0233">DNA recombination</keyword>
<dbReference type="PROSITE" id="PS51900">
    <property type="entry name" value="CB"/>
    <property type="match status" value="1"/>
</dbReference>
<dbReference type="Gene3D" id="1.10.150.130">
    <property type="match status" value="1"/>
</dbReference>
<dbReference type="Pfam" id="PF14659">
    <property type="entry name" value="Phage_int_SAM_3"/>
    <property type="match status" value="1"/>
</dbReference>
<dbReference type="PANTHER" id="PTHR30349">
    <property type="entry name" value="PHAGE INTEGRASE-RELATED"/>
    <property type="match status" value="1"/>
</dbReference>
<proteinExistence type="predicted"/>
<evidence type="ECO:0000259" key="6">
    <source>
        <dbReference type="PROSITE" id="PS51898"/>
    </source>
</evidence>
<dbReference type="PROSITE" id="PS51898">
    <property type="entry name" value="TYR_RECOMBINASE"/>
    <property type="match status" value="1"/>
</dbReference>
<organism evidence="8 9">
    <name type="scientific">Deinococcus seoulensis</name>
    <dbReference type="NCBI Taxonomy" id="1837379"/>
    <lineage>
        <taxon>Bacteria</taxon>
        <taxon>Thermotogati</taxon>
        <taxon>Deinococcota</taxon>
        <taxon>Deinococci</taxon>
        <taxon>Deinococcales</taxon>
        <taxon>Deinococcaceae</taxon>
        <taxon>Deinococcus</taxon>
    </lineage>
</organism>
<name>A0ABQ2RM23_9DEIO</name>
<accession>A0ABQ2RM23</accession>
<reference evidence="9" key="1">
    <citation type="journal article" date="2019" name="Int. J. Syst. Evol. Microbiol.">
        <title>The Global Catalogue of Microorganisms (GCM) 10K type strain sequencing project: providing services to taxonomists for standard genome sequencing and annotation.</title>
        <authorList>
            <consortium name="The Broad Institute Genomics Platform"/>
            <consortium name="The Broad Institute Genome Sequencing Center for Infectious Disease"/>
            <person name="Wu L."/>
            <person name="Ma J."/>
        </authorList>
    </citation>
    <scope>NUCLEOTIDE SEQUENCE [LARGE SCALE GENOMIC DNA]</scope>
    <source>
        <strain evidence="9">JCM 31404</strain>
    </source>
</reference>
<evidence type="ECO:0000256" key="5">
    <source>
        <dbReference type="SAM" id="MobiDB-lite"/>
    </source>
</evidence>
<dbReference type="InterPro" id="IPR013762">
    <property type="entry name" value="Integrase-like_cat_sf"/>
</dbReference>
<dbReference type="InterPro" id="IPR050090">
    <property type="entry name" value="Tyrosine_recombinase_XerCD"/>
</dbReference>
<evidence type="ECO:0000313" key="9">
    <source>
        <dbReference type="Proteomes" id="UP000634308"/>
    </source>
</evidence>
<dbReference type="InterPro" id="IPR010998">
    <property type="entry name" value="Integrase_recombinase_N"/>
</dbReference>
<protein>
    <submittedName>
        <fullName evidence="8">Site-specific integrase</fullName>
    </submittedName>
</protein>
<dbReference type="InterPro" id="IPR002104">
    <property type="entry name" value="Integrase_catalytic"/>
</dbReference>
<gene>
    <name evidence="8" type="ORF">GCM10008959_07320</name>
</gene>
<dbReference type="Gene3D" id="1.10.443.10">
    <property type="entry name" value="Intergrase catalytic core"/>
    <property type="match status" value="1"/>
</dbReference>